<dbReference type="GO" id="GO:0097506">
    <property type="term" value="F:deaminated base DNA N-glycosylase activity"/>
    <property type="evidence" value="ECO:0007669"/>
    <property type="project" value="UniProtKB-ARBA"/>
</dbReference>
<dbReference type="SMART" id="SM00987">
    <property type="entry name" value="UreE_C"/>
    <property type="match status" value="1"/>
</dbReference>
<reference evidence="11" key="1">
    <citation type="journal article" date="2014" name="Int. J. Syst. Evol. Microbiol.">
        <title>Complete genome sequence of Corynebacterium casei LMG S-19264T (=DSM 44701T), isolated from a smear-ripened cheese.</title>
        <authorList>
            <consortium name="US DOE Joint Genome Institute (JGI-PGF)"/>
            <person name="Walter F."/>
            <person name="Albersmeier A."/>
            <person name="Kalinowski J."/>
            <person name="Ruckert C."/>
        </authorList>
    </citation>
    <scope>NUCLEOTIDE SEQUENCE</scope>
    <source>
        <strain evidence="11">CGMCC 1.15367</strain>
    </source>
</reference>
<dbReference type="Gene3D" id="3.40.470.10">
    <property type="entry name" value="Uracil-DNA glycosylase-like domain"/>
    <property type="match status" value="1"/>
</dbReference>
<keyword evidence="4" id="KW-0479">Metal-binding</keyword>
<dbReference type="NCBIfam" id="TIGR00758">
    <property type="entry name" value="UDG_fam4"/>
    <property type="match status" value="1"/>
</dbReference>
<comment type="caution">
    <text evidence="11">The sequence shown here is derived from an EMBL/GenBank/DDBJ whole genome shotgun (WGS) entry which is preliminary data.</text>
</comment>
<name>A0A917E3L9_9HYPH</name>
<evidence type="ECO:0000256" key="5">
    <source>
        <dbReference type="ARBA" id="ARBA00022763"/>
    </source>
</evidence>
<keyword evidence="8" id="KW-0411">Iron-sulfur</keyword>
<evidence type="ECO:0000256" key="2">
    <source>
        <dbReference type="ARBA" id="ARBA00019403"/>
    </source>
</evidence>
<evidence type="ECO:0000256" key="7">
    <source>
        <dbReference type="ARBA" id="ARBA00023004"/>
    </source>
</evidence>
<dbReference type="CDD" id="cd10030">
    <property type="entry name" value="UDG-F4_TTUDGA_SPO1dp_like"/>
    <property type="match status" value="1"/>
</dbReference>
<dbReference type="NCBIfam" id="TIGR03914">
    <property type="entry name" value="UDG_fam_dom"/>
    <property type="match status" value="1"/>
</dbReference>
<evidence type="ECO:0000313" key="11">
    <source>
        <dbReference type="EMBL" id="GGD99838.1"/>
    </source>
</evidence>
<dbReference type="RefSeq" id="WP_188907905.1">
    <property type="nucleotide sequence ID" value="NZ_BMIQ01000002.1"/>
</dbReference>
<evidence type="ECO:0000256" key="8">
    <source>
        <dbReference type="ARBA" id="ARBA00023014"/>
    </source>
</evidence>
<dbReference type="NCBIfam" id="TIGR03915">
    <property type="entry name" value="SAM_7_link_chp"/>
    <property type="match status" value="1"/>
</dbReference>
<reference evidence="11" key="2">
    <citation type="submission" date="2020-09" db="EMBL/GenBank/DDBJ databases">
        <authorList>
            <person name="Sun Q."/>
            <person name="Zhou Y."/>
        </authorList>
    </citation>
    <scope>NUCLEOTIDE SEQUENCE</scope>
    <source>
        <strain evidence="11">CGMCC 1.15367</strain>
    </source>
</reference>
<keyword evidence="7" id="KW-0408">Iron</keyword>
<dbReference type="GO" id="GO:0006281">
    <property type="term" value="P:DNA repair"/>
    <property type="evidence" value="ECO:0007669"/>
    <property type="project" value="UniProtKB-KW"/>
</dbReference>
<dbReference type="PANTHER" id="PTHR33693:SF9">
    <property type="entry name" value="TYPE-4 URACIL-DNA GLYCOSYLASE"/>
    <property type="match status" value="1"/>
</dbReference>
<dbReference type="PANTHER" id="PTHR33693">
    <property type="entry name" value="TYPE-5 URACIL-DNA GLYCOSYLASE"/>
    <property type="match status" value="1"/>
</dbReference>
<keyword evidence="6" id="KW-0378">Hydrolase</keyword>
<dbReference type="SMART" id="SM00986">
    <property type="entry name" value="UDG"/>
    <property type="match status" value="1"/>
</dbReference>
<proteinExistence type="inferred from homology"/>
<dbReference type="InterPro" id="IPR025404">
    <property type="entry name" value="DUF4130"/>
</dbReference>
<accession>A0A917E3L9</accession>
<dbReference type="AlphaFoldDB" id="A0A917E3L9"/>
<sequence>MFVARLAHPADFEGWRAAARRAVALGIPPEEMSFVTGEEAPSLFAEPLPEEGEAPERTVTVAKAFPDLARHVLCHQDPERFLLAYRLLWRLQTEKGLLEIASDPDVLRAGELAKAVRRDAHKMTAFVRFREIETADGRHYIAWFEPTHHIVELTAPFFMRRFAGMVWTILTPLRSVHWDGADLSFGPPGSREDHPAEDDAEALWLTYYASIFNPARLKVKAMQAEMPKKYWKNLPEAALIEPLVRGAEAASRRMLETAPTLPSFRHERVMERGEMARTAKLAAEPRHGNQPRTLDEARAEARHCKACPLWEPATQTVFGKGPDHAPVIFVGEQPGDQEDLAGEPFVGPAGKVFDAALAEAGIDRDQAYVTNAVKHFKFVPRGKRRIHQKPSMGEVKACRFWLEIERDLVRPKLVVALGATAAATVLGKAVTIRDTRSRLIDLEEGAKLLVTVHPAYILRLPDPESQARETEAFHRDMDLVRATVPEIALAA</sequence>
<dbReference type="GO" id="GO:0046872">
    <property type="term" value="F:metal ion binding"/>
    <property type="evidence" value="ECO:0007669"/>
    <property type="project" value="UniProtKB-KW"/>
</dbReference>
<dbReference type="InterPro" id="IPR036895">
    <property type="entry name" value="Uracil-DNA_glycosylase-like_sf"/>
</dbReference>
<keyword evidence="9" id="KW-0234">DNA repair</keyword>
<evidence type="ECO:0000313" key="12">
    <source>
        <dbReference type="Proteomes" id="UP000644699"/>
    </source>
</evidence>
<dbReference type="InterPro" id="IPR023875">
    <property type="entry name" value="DNA_repair_put"/>
</dbReference>
<keyword evidence="3" id="KW-0004">4Fe-4S</keyword>
<evidence type="ECO:0000256" key="1">
    <source>
        <dbReference type="ARBA" id="ARBA00006521"/>
    </source>
</evidence>
<dbReference type="SUPFAM" id="SSF52141">
    <property type="entry name" value="Uracil-DNA glycosylase-like"/>
    <property type="match status" value="1"/>
</dbReference>
<keyword evidence="12" id="KW-1185">Reference proteome</keyword>
<evidence type="ECO:0000256" key="4">
    <source>
        <dbReference type="ARBA" id="ARBA00022723"/>
    </source>
</evidence>
<dbReference type="Pfam" id="PF03167">
    <property type="entry name" value="UDG"/>
    <property type="match status" value="1"/>
</dbReference>
<dbReference type="Proteomes" id="UP000644699">
    <property type="component" value="Unassembled WGS sequence"/>
</dbReference>
<protein>
    <recommendedName>
        <fullName evidence="2">Type-4 uracil-DNA glycosylase</fullName>
    </recommendedName>
</protein>
<evidence type="ECO:0000259" key="10">
    <source>
        <dbReference type="SMART" id="SM00986"/>
    </source>
</evidence>
<keyword evidence="5" id="KW-0227">DNA damage</keyword>
<dbReference type="InterPro" id="IPR005122">
    <property type="entry name" value="Uracil-DNA_glycosylase-like"/>
</dbReference>
<gene>
    <name evidence="11" type="ORF">GCM10011390_18290</name>
</gene>
<dbReference type="EMBL" id="BMIQ01000002">
    <property type="protein sequence ID" value="GGD99838.1"/>
    <property type="molecule type" value="Genomic_DNA"/>
</dbReference>
<organism evidence="11 12">
    <name type="scientific">Aureimonas endophytica</name>
    <dbReference type="NCBI Taxonomy" id="2027858"/>
    <lineage>
        <taxon>Bacteria</taxon>
        <taxon>Pseudomonadati</taxon>
        <taxon>Pseudomonadota</taxon>
        <taxon>Alphaproteobacteria</taxon>
        <taxon>Hyphomicrobiales</taxon>
        <taxon>Aurantimonadaceae</taxon>
        <taxon>Aureimonas</taxon>
    </lineage>
</organism>
<feature type="domain" description="Uracil-DNA glycosylase-like" evidence="10">
    <location>
        <begin position="318"/>
        <end position="478"/>
    </location>
</feature>
<dbReference type="Pfam" id="PF13566">
    <property type="entry name" value="DUF4130"/>
    <property type="match status" value="1"/>
</dbReference>
<dbReference type="InterPro" id="IPR005273">
    <property type="entry name" value="Ura-DNA_glyco_family4"/>
</dbReference>
<dbReference type="InterPro" id="IPR051536">
    <property type="entry name" value="UDG_Type-4/5"/>
</dbReference>
<evidence type="ECO:0000256" key="6">
    <source>
        <dbReference type="ARBA" id="ARBA00022801"/>
    </source>
</evidence>
<evidence type="ECO:0000256" key="9">
    <source>
        <dbReference type="ARBA" id="ARBA00023204"/>
    </source>
</evidence>
<dbReference type="GO" id="GO:0051539">
    <property type="term" value="F:4 iron, 4 sulfur cluster binding"/>
    <property type="evidence" value="ECO:0007669"/>
    <property type="project" value="UniProtKB-KW"/>
</dbReference>
<evidence type="ECO:0000256" key="3">
    <source>
        <dbReference type="ARBA" id="ARBA00022485"/>
    </source>
</evidence>
<comment type="similarity">
    <text evidence="1">Belongs to the uracil-DNA glycosylase (UDG) superfamily. Type 4 (UDGa) family.</text>
</comment>